<organism evidence="2 3">
    <name type="scientific">Merluccius polli</name>
    <name type="common">Benguela hake</name>
    <name type="synonym">Merluccius cadenati</name>
    <dbReference type="NCBI Taxonomy" id="89951"/>
    <lineage>
        <taxon>Eukaryota</taxon>
        <taxon>Metazoa</taxon>
        <taxon>Chordata</taxon>
        <taxon>Craniata</taxon>
        <taxon>Vertebrata</taxon>
        <taxon>Euteleostomi</taxon>
        <taxon>Actinopterygii</taxon>
        <taxon>Neopterygii</taxon>
        <taxon>Teleostei</taxon>
        <taxon>Neoteleostei</taxon>
        <taxon>Acanthomorphata</taxon>
        <taxon>Zeiogadaria</taxon>
        <taxon>Gadariae</taxon>
        <taxon>Gadiformes</taxon>
        <taxon>Gadoidei</taxon>
        <taxon>Merlucciidae</taxon>
        <taxon>Merluccius</taxon>
    </lineage>
</organism>
<proteinExistence type="predicted"/>
<feature type="region of interest" description="Disordered" evidence="1">
    <location>
        <begin position="127"/>
        <end position="161"/>
    </location>
</feature>
<name>A0AA47MXQ3_MERPO</name>
<evidence type="ECO:0000256" key="1">
    <source>
        <dbReference type="SAM" id="MobiDB-lite"/>
    </source>
</evidence>
<comment type="caution">
    <text evidence="2">The sequence shown here is derived from an EMBL/GenBank/DDBJ whole genome shotgun (WGS) entry which is preliminary data.</text>
</comment>
<keyword evidence="3" id="KW-1185">Reference proteome</keyword>
<accession>A0AA47MXQ3</accession>
<feature type="compositionally biased region" description="Polar residues" evidence="1">
    <location>
        <begin position="128"/>
        <end position="147"/>
    </location>
</feature>
<evidence type="ECO:0000313" key="2">
    <source>
        <dbReference type="EMBL" id="KAK0147977.1"/>
    </source>
</evidence>
<dbReference type="AlphaFoldDB" id="A0AA47MXQ3"/>
<dbReference type="Proteomes" id="UP001174136">
    <property type="component" value="Unassembled WGS sequence"/>
</dbReference>
<reference evidence="2" key="1">
    <citation type="journal article" date="2023" name="Front. Mar. Sci.">
        <title>A new Merluccius polli reference genome to investigate the effects of global change in West African waters.</title>
        <authorList>
            <person name="Mateo J.L."/>
            <person name="Blanco-Fernandez C."/>
            <person name="Garcia-Vazquez E."/>
            <person name="Machado-Schiaffino G."/>
        </authorList>
    </citation>
    <scope>NUCLEOTIDE SEQUENCE</scope>
    <source>
        <strain evidence="2">C29</strain>
        <tissue evidence="2">Fin</tissue>
    </source>
</reference>
<protein>
    <submittedName>
        <fullName evidence="2">Uncharacterized protein</fullName>
    </submittedName>
</protein>
<gene>
    <name evidence="2" type="ORF">N1851_012344</name>
</gene>
<evidence type="ECO:0000313" key="3">
    <source>
        <dbReference type="Proteomes" id="UP001174136"/>
    </source>
</evidence>
<sequence>MEGNVELDIKRKIKLTTKALEKKLDDKMKLRKRVVARLVSKKEEIENLMKNDSNALLVEKDHLSDYSKFLKEFTEVNYGVSMLLSDDERKADQQYWSEPNLTLYDNFLIKLEQWIIEARRHAMVANEQAATEQVTPKDGATTQQGESATEDVEPDDVHPLY</sequence>
<dbReference type="EMBL" id="JAOPHQ010002276">
    <property type="protein sequence ID" value="KAK0147977.1"/>
    <property type="molecule type" value="Genomic_DNA"/>
</dbReference>